<dbReference type="AlphaFoldDB" id="A0A976G9K7"/>
<keyword evidence="2" id="KW-0472">Membrane</keyword>
<dbReference type="EMBL" id="OGUS01000119">
    <property type="protein sequence ID" value="SPC13507.1"/>
    <property type="molecule type" value="Genomic_DNA"/>
</dbReference>
<feature type="compositionally biased region" description="Basic and acidic residues" evidence="1">
    <location>
        <begin position="69"/>
        <end position="84"/>
    </location>
</feature>
<sequence>MPSATKENGTELSRWAMRMAPVCRIRRSTGAPSGGAVAAGSVLAVVVVVAAAGAGMAVASSANTSAAKAGHDKTGARFPQEGRRPGPGSNM</sequence>
<accession>A0A976G9K7</accession>
<protein>
    <submittedName>
        <fullName evidence="3">Uncharacterized protein</fullName>
    </submittedName>
</protein>
<evidence type="ECO:0000313" key="3">
    <source>
        <dbReference type="EMBL" id="SPC13507.1"/>
    </source>
</evidence>
<keyword evidence="2" id="KW-1133">Transmembrane helix</keyword>
<evidence type="ECO:0000313" key="4">
    <source>
        <dbReference type="Proteomes" id="UP000256862"/>
    </source>
</evidence>
<proteinExistence type="predicted"/>
<name>A0A976G9K7_9BURK</name>
<dbReference type="Proteomes" id="UP000256862">
    <property type="component" value="Chromosome CO2235"/>
</dbReference>
<evidence type="ECO:0000256" key="2">
    <source>
        <dbReference type="SAM" id="Phobius"/>
    </source>
</evidence>
<reference evidence="3 4" key="1">
    <citation type="submission" date="2018-01" db="EMBL/GenBank/DDBJ databases">
        <authorList>
            <person name="Clerissi C."/>
        </authorList>
    </citation>
    <scope>NUCLEOTIDE SEQUENCE [LARGE SCALE GENOMIC DNA]</scope>
    <source>
        <strain evidence="3">Cupriavidus oxalaticus LMG 2235</strain>
    </source>
</reference>
<comment type="caution">
    <text evidence="3">The sequence shown here is derived from an EMBL/GenBank/DDBJ whole genome shotgun (WGS) entry which is preliminary data.</text>
</comment>
<gene>
    <name evidence="3" type="ORF">CO2235_190002</name>
</gene>
<feature type="region of interest" description="Disordered" evidence="1">
    <location>
        <begin position="61"/>
        <end position="91"/>
    </location>
</feature>
<keyword evidence="2" id="KW-0812">Transmembrane</keyword>
<evidence type="ECO:0000256" key="1">
    <source>
        <dbReference type="SAM" id="MobiDB-lite"/>
    </source>
</evidence>
<feature type="transmembrane region" description="Helical" evidence="2">
    <location>
        <begin position="36"/>
        <end position="59"/>
    </location>
</feature>
<organism evidence="3 4">
    <name type="scientific">Cupriavidus oxalaticus</name>
    <dbReference type="NCBI Taxonomy" id="96344"/>
    <lineage>
        <taxon>Bacteria</taxon>
        <taxon>Pseudomonadati</taxon>
        <taxon>Pseudomonadota</taxon>
        <taxon>Betaproteobacteria</taxon>
        <taxon>Burkholderiales</taxon>
        <taxon>Burkholderiaceae</taxon>
        <taxon>Cupriavidus</taxon>
    </lineage>
</organism>